<dbReference type="AlphaFoldDB" id="X1N0T1"/>
<keyword evidence="1" id="KW-0175">Coiled coil</keyword>
<gene>
    <name evidence="2" type="ORF">S06H3_13094</name>
</gene>
<name>X1N0T1_9ZZZZ</name>
<comment type="caution">
    <text evidence="2">The sequence shown here is derived from an EMBL/GenBank/DDBJ whole genome shotgun (WGS) entry which is preliminary data.</text>
</comment>
<dbReference type="SUPFAM" id="SSF56954">
    <property type="entry name" value="Outer membrane efflux proteins (OEP)"/>
    <property type="match status" value="1"/>
</dbReference>
<proteinExistence type="predicted"/>
<feature type="coiled-coil region" evidence="1">
    <location>
        <begin position="30"/>
        <end position="59"/>
    </location>
</feature>
<reference evidence="2" key="1">
    <citation type="journal article" date="2014" name="Front. Microbiol.">
        <title>High frequency of phylogenetically diverse reductive dehalogenase-homologous genes in deep subseafloor sedimentary metagenomes.</title>
        <authorList>
            <person name="Kawai M."/>
            <person name="Futagami T."/>
            <person name="Toyoda A."/>
            <person name="Takaki Y."/>
            <person name="Nishi S."/>
            <person name="Hori S."/>
            <person name="Arai W."/>
            <person name="Tsubouchi T."/>
            <person name="Morono Y."/>
            <person name="Uchiyama I."/>
            <person name="Ito T."/>
            <person name="Fujiyama A."/>
            <person name="Inagaki F."/>
            <person name="Takami H."/>
        </authorList>
    </citation>
    <scope>NUCLEOTIDE SEQUENCE</scope>
    <source>
        <strain evidence="2">Expedition CK06-06</strain>
    </source>
</reference>
<evidence type="ECO:0000256" key="1">
    <source>
        <dbReference type="SAM" id="Coils"/>
    </source>
</evidence>
<sequence>MNLVKKKIVLNQEKLEETIRKKESGLVGQLDILEAKIELEENTKQLSKLENQLVLAKDQF</sequence>
<feature type="non-terminal residue" evidence="2">
    <location>
        <position position="60"/>
    </location>
</feature>
<accession>X1N0T1</accession>
<dbReference type="Gene3D" id="1.20.1600.10">
    <property type="entry name" value="Outer membrane efflux proteins (OEP)"/>
    <property type="match status" value="1"/>
</dbReference>
<organism evidence="2">
    <name type="scientific">marine sediment metagenome</name>
    <dbReference type="NCBI Taxonomy" id="412755"/>
    <lineage>
        <taxon>unclassified sequences</taxon>
        <taxon>metagenomes</taxon>
        <taxon>ecological metagenomes</taxon>
    </lineage>
</organism>
<evidence type="ECO:0000313" key="2">
    <source>
        <dbReference type="EMBL" id="GAI12214.1"/>
    </source>
</evidence>
<protein>
    <submittedName>
        <fullName evidence="2">Uncharacterized protein</fullName>
    </submittedName>
</protein>
<dbReference type="EMBL" id="BARV01006388">
    <property type="protein sequence ID" value="GAI12214.1"/>
    <property type="molecule type" value="Genomic_DNA"/>
</dbReference>